<dbReference type="OrthoDB" id="6198264at2"/>
<evidence type="ECO:0000313" key="1">
    <source>
        <dbReference type="EMBL" id="SMX32202.1"/>
    </source>
</evidence>
<accession>A0A238JQS2</accession>
<dbReference type="Gene3D" id="3.90.226.10">
    <property type="entry name" value="2-enoyl-CoA Hydratase, Chain A, domain 1"/>
    <property type="match status" value="1"/>
</dbReference>
<dbReference type="EMBL" id="FXYD01000001">
    <property type="protein sequence ID" value="SMX32202.1"/>
    <property type="molecule type" value="Genomic_DNA"/>
</dbReference>
<dbReference type="PROSITE" id="PS51257">
    <property type="entry name" value="PROKAR_LIPOPROTEIN"/>
    <property type="match status" value="1"/>
</dbReference>
<dbReference type="AlphaFoldDB" id="A0A238JQS2"/>
<sequence length="208" mass="22938">MKRRYWMIGFAALVGVGACSSGLWQVPAIALMNLTERTEFTVQGDTLLMNGEINSKTLDQFEAVIAANPNVTTLREGIVPGSLDDDTMIALAYRVRELGLDTELLANSEIASGGVDLFLAGVERRAERGAIVGVHSWSDGIKDAADYPREAPEHEQNRKYIEDMLGEDAFYWFTIYAASADDIYNMTDEEIIEYKLLTEPFAAAGSLE</sequence>
<dbReference type="Proteomes" id="UP000203464">
    <property type="component" value="Unassembled WGS sequence"/>
</dbReference>
<reference evidence="2" key="1">
    <citation type="submission" date="2017-05" db="EMBL/GenBank/DDBJ databases">
        <authorList>
            <person name="Rodrigo-Torres L."/>
            <person name="Arahal R. D."/>
            <person name="Lucena T."/>
        </authorList>
    </citation>
    <scope>NUCLEOTIDE SEQUENCE [LARGE SCALE GENOMIC DNA]</scope>
    <source>
        <strain evidence="2">CECT 8868</strain>
    </source>
</reference>
<name>A0A238JQS2_9RHOB</name>
<evidence type="ECO:0000313" key="2">
    <source>
        <dbReference type="Proteomes" id="UP000203464"/>
    </source>
</evidence>
<organism evidence="1 2">
    <name type="scientific">Octadecabacter ascidiaceicola</name>
    <dbReference type="NCBI Taxonomy" id="1655543"/>
    <lineage>
        <taxon>Bacteria</taxon>
        <taxon>Pseudomonadati</taxon>
        <taxon>Pseudomonadota</taxon>
        <taxon>Alphaproteobacteria</taxon>
        <taxon>Rhodobacterales</taxon>
        <taxon>Roseobacteraceae</taxon>
        <taxon>Octadecabacter</taxon>
    </lineage>
</organism>
<dbReference type="RefSeq" id="WP_093995091.1">
    <property type="nucleotide sequence ID" value="NZ_FXYD01000001.1"/>
</dbReference>
<proteinExistence type="predicted"/>
<gene>
    <name evidence="1" type="ORF">OCA8868_00665</name>
</gene>
<keyword evidence="2" id="KW-1185">Reference proteome</keyword>
<protein>
    <submittedName>
        <fullName evidence="1">Uncharacterized protein</fullName>
    </submittedName>
</protein>
<dbReference type="InterPro" id="IPR029045">
    <property type="entry name" value="ClpP/crotonase-like_dom_sf"/>
</dbReference>
<dbReference type="SUPFAM" id="SSF52096">
    <property type="entry name" value="ClpP/crotonase"/>
    <property type="match status" value="1"/>
</dbReference>